<dbReference type="SUPFAM" id="SSF82784">
    <property type="entry name" value="OsmC-like"/>
    <property type="match status" value="1"/>
</dbReference>
<protein>
    <submittedName>
        <fullName evidence="1">OsmC-like protein</fullName>
    </submittedName>
</protein>
<organism evidence="1 2">
    <name type="scientific">Georgenia satyanarayanai</name>
    <dbReference type="NCBI Taxonomy" id="860221"/>
    <lineage>
        <taxon>Bacteria</taxon>
        <taxon>Bacillati</taxon>
        <taxon>Actinomycetota</taxon>
        <taxon>Actinomycetes</taxon>
        <taxon>Micrococcales</taxon>
        <taxon>Bogoriellaceae</taxon>
        <taxon>Georgenia</taxon>
    </lineage>
</organism>
<gene>
    <name evidence="1" type="ORF">SAMN05216184_103122</name>
</gene>
<dbReference type="Proteomes" id="UP000250222">
    <property type="component" value="Unassembled WGS sequence"/>
</dbReference>
<dbReference type="InterPro" id="IPR015946">
    <property type="entry name" value="KH_dom-like_a/b"/>
</dbReference>
<proteinExistence type="predicted"/>
<accession>A0A2Y9A6G9</accession>
<keyword evidence="2" id="KW-1185">Reference proteome</keyword>
<reference evidence="1 2" key="1">
    <citation type="submission" date="2016-10" db="EMBL/GenBank/DDBJ databases">
        <authorList>
            <person name="Cai Z."/>
        </authorList>
    </citation>
    <scope>NUCLEOTIDE SEQUENCE [LARGE SCALE GENOMIC DNA]</scope>
    <source>
        <strain evidence="1 2">CGMCC 1.10826</strain>
    </source>
</reference>
<evidence type="ECO:0000313" key="2">
    <source>
        <dbReference type="Proteomes" id="UP000250222"/>
    </source>
</evidence>
<dbReference type="InterPro" id="IPR036102">
    <property type="entry name" value="OsmC/Ohrsf"/>
</dbReference>
<dbReference type="Gene3D" id="3.30.300.20">
    <property type="match status" value="1"/>
</dbReference>
<sequence>MLPDVPHEQAQELADQAHQVCLYSRATRSNIDVTVTVSDD</sequence>
<evidence type="ECO:0000313" key="1">
    <source>
        <dbReference type="EMBL" id="SSA39940.1"/>
    </source>
</evidence>
<dbReference type="AlphaFoldDB" id="A0A2Y9A6G9"/>
<dbReference type="EMBL" id="UETB01000003">
    <property type="protein sequence ID" value="SSA39940.1"/>
    <property type="molecule type" value="Genomic_DNA"/>
</dbReference>
<name>A0A2Y9A6G9_9MICO</name>
<dbReference type="RefSeq" id="WP_373681235.1">
    <property type="nucleotide sequence ID" value="NZ_QKLZ01000003.1"/>
</dbReference>